<evidence type="ECO:0000256" key="2">
    <source>
        <dbReference type="ARBA" id="ARBA00004881"/>
    </source>
</evidence>
<dbReference type="InterPro" id="IPR017853">
    <property type="entry name" value="GH"/>
</dbReference>
<dbReference type="SUPFAM" id="SSF53448">
    <property type="entry name" value="Nucleotide-diphospho-sugar transferases"/>
    <property type="match status" value="1"/>
</dbReference>
<feature type="transmembrane region" description="Helical" evidence="13">
    <location>
        <begin position="822"/>
        <end position="839"/>
    </location>
</feature>
<feature type="transmembrane region" description="Helical" evidence="13">
    <location>
        <begin position="851"/>
        <end position="871"/>
    </location>
</feature>
<feature type="transmembrane region" description="Helical" evidence="13">
    <location>
        <begin position="708"/>
        <end position="732"/>
    </location>
</feature>
<evidence type="ECO:0000256" key="5">
    <source>
        <dbReference type="ARBA" id="ARBA00022692"/>
    </source>
</evidence>
<sequence length="891" mass="100540">MRLIVLISTLIAAFAQYAVWYVAQQVAEPPDITGRIASLSLAYEPSHPPFKGTEKSIGEIDQDLKMVADVAKKVRIYTSIGSAAEIPKLAQKYNLDVSLGVWLNDVRDAVGNVDQNLKEANQKEMESAIKLARENWNVRELIVGNEVMLRTRMEYPDVAETEGGKLKLSPEAQLRLNDLVEYIRQAKTQSAKQVTTSEGWSEWVFIPELVKEVDFITTHNLPFWEEIGAENAVDYALEKYDLLRKMYPGKRILIGEFGWPSQGYNRLKAIPNPLKQAEVVREFLREAGRRGIDYNIVEAFDQPWKSFEGSNAGPYWGLYDVNRTPKFPLSGPVNQTRIELAYGGILIGTIIAAWGLRRRRPTFGHALAYALAANALGAGLISAAFYPLDYYLNPGLWVMWGIGFLMMLPLAVITLAKVNEIAEVMLGHEPVRLIELGKNYQVLPYPAPLVSIHVPAYKEQPDMYMATLDSMAALDYPNFEVLAIVNNTPEEHFWKPIEEHCRKLGPRFKFVYLPKVSGFKAGALNLALKDMDPDAAVIAAVDADYQVDPDWLKDLVPWFNDPQVAIIQAPQDHRDGHENLLKTIMNAEYAGFFDIGMVQRNEDNAIIAHGTMLMVKRSAFDEAGGWATDTIVEDTELGLRLLTRGFHAHYTRKRYGWGLLPDTFLAFKTQRHRWAYGAMQIIRKHWRHMLPKSKTLTPQQKYHFVTGWAYWFSDCVGTAVSFLNLIWVPLIIQFDLAYPAVALTVPVLTAVFVNIVHAWMLYSRRVQIPKKQIIGAALAAMSLQFTVSKAVVEGMIRDGLAFKRTEKGGLVKKKKADRPAQTETIMGILLLSGAVWLWMANKFDVYEQNLFALTVLIQSIPFLCTTAMSLIEEIQNWKAARAESVDGKVEK</sequence>
<evidence type="ECO:0000256" key="4">
    <source>
        <dbReference type="ARBA" id="ARBA00022679"/>
    </source>
</evidence>
<evidence type="ECO:0000256" key="7">
    <source>
        <dbReference type="ARBA" id="ARBA00022989"/>
    </source>
</evidence>
<keyword evidence="6" id="KW-0460">Magnesium</keyword>
<dbReference type="InterPro" id="IPR050321">
    <property type="entry name" value="Glycosyltr_2/OpgH_subfam"/>
</dbReference>
<dbReference type="Gene3D" id="3.20.20.80">
    <property type="entry name" value="Glycosidases"/>
    <property type="match status" value="1"/>
</dbReference>
<feature type="transmembrane region" description="Helical" evidence="13">
    <location>
        <begin position="340"/>
        <end position="356"/>
    </location>
</feature>
<comment type="catalytic activity">
    <reaction evidence="9">
        <text>a 1,2-diacyl-sn-glycerol + UDP-alpha-D-glucose = a 1,2-diacyl-3-O-(beta-D-glucopyranosyl)-sn-glycerol + UDP + H(+)</text>
        <dbReference type="Rhea" id="RHEA:17285"/>
        <dbReference type="ChEBI" id="CHEBI:15378"/>
        <dbReference type="ChEBI" id="CHEBI:17815"/>
        <dbReference type="ChEBI" id="CHEBI:58223"/>
        <dbReference type="ChEBI" id="CHEBI:58885"/>
        <dbReference type="ChEBI" id="CHEBI:75799"/>
        <dbReference type="EC" id="2.4.1.336"/>
    </reaction>
</comment>
<dbReference type="FunFam" id="3.90.550.10:FF:000164">
    <property type="entry name" value="Beta-(1-3)-glucosyl transferase"/>
    <property type="match status" value="1"/>
</dbReference>
<feature type="domain" description="Glycosyltransferase 2-like" evidence="14">
    <location>
        <begin position="538"/>
        <end position="749"/>
    </location>
</feature>
<accession>A0A2W4SDE9</accession>
<dbReference type="GO" id="GO:0016758">
    <property type="term" value="F:hexosyltransferase activity"/>
    <property type="evidence" value="ECO:0007669"/>
    <property type="project" value="TreeGrafter"/>
</dbReference>
<feature type="transmembrane region" description="Helical" evidence="13">
    <location>
        <begin position="394"/>
        <end position="416"/>
    </location>
</feature>
<keyword evidence="8 13" id="KW-0472">Membrane</keyword>
<dbReference type="PANTHER" id="PTHR43867:SF4">
    <property type="entry name" value="BETA-(1-3)-GLUCOSYL TRANSFERASE"/>
    <property type="match status" value="1"/>
</dbReference>
<evidence type="ECO:0000256" key="9">
    <source>
        <dbReference type="ARBA" id="ARBA00053004"/>
    </source>
</evidence>
<evidence type="ECO:0000256" key="13">
    <source>
        <dbReference type="SAM" id="Phobius"/>
    </source>
</evidence>
<evidence type="ECO:0000313" key="15">
    <source>
        <dbReference type="EMBL" id="PZN71664.1"/>
    </source>
</evidence>
<keyword evidence="7 13" id="KW-1133">Transmembrane helix</keyword>
<dbReference type="Proteomes" id="UP000249396">
    <property type="component" value="Unassembled WGS sequence"/>
</dbReference>
<dbReference type="EC" id="2.4.1.336" evidence="10"/>
<feature type="transmembrane region" description="Helical" evidence="13">
    <location>
        <begin position="738"/>
        <end position="762"/>
    </location>
</feature>
<evidence type="ECO:0000256" key="12">
    <source>
        <dbReference type="ARBA" id="ARBA00078564"/>
    </source>
</evidence>
<evidence type="ECO:0000256" key="6">
    <source>
        <dbReference type="ARBA" id="ARBA00022842"/>
    </source>
</evidence>
<keyword evidence="3" id="KW-0328">Glycosyltransferase</keyword>
<dbReference type="InterPro" id="IPR001173">
    <property type="entry name" value="Glyco_trans_2-like"/>
</dbReference>
<protein>
    <recommendedName>
        <fullName evidence="11">Beta-monoglucosyldiacylglycerol synthase</fullName>
        <ecNumber evidence="10">2.4.1.336</ecNumber>
    </recommendedName>
    <alternativeName>
        <fullName evidence="12">UDP-glucose:1,2-diacylglycerol 3-beta-D-glucosyltransferase</fullName>
    </alternativeName>
</protein>
<dbReference type="Pfam" id="PF13632">
    <property type="entry name" value="Glyco_trans_2_3"/>
    <property type="match status" value="1"/>
</dbReference>
<name>A0A2W4SDE9_9GAMM</name>
<keyword evidence="5 13" id="KW-0812">Transmembrane</keyword>
<evidence type="ECO:0000259" key="14">
    <source>
        <dbReference type="Pfam" id="PF13632"/>
    </source>
</evidence>
<evidence type="ECO:0000313" key="16">
    <source>
        <dbReference type="Proteomes" id="UP000249396"/>
    </source>
</evidence>
<evidence type="ECO:0000256" key="3">
    <source>
        <dbReference type="ARBA" id="ARBA00022676"/>
    </source>
</evidence>
<evidence type="ECO:0000256" key="11">
    <source>
        <dbReference type="ARBA" id="ARBA00068721"/>
    </source>
</evidence>
<comment type="subcellular location">
    <subcellularLocation>
        <location evidence="1">Membrane</location>
        <topology evidence="1">Multi-pass membrane protein</topology>
    </subcellularLocation>
</comment>
<comment type="caution">
    <text evidence="15">The sequence shown here is derived from an EMBL/GenBank/DDBJ whole genome shotgun (WGS) entry which is preliminary data.</text>
</comment>
<keyword evidence="4 15" id="KW-0808">Transferase</keyword>
<evidence type="ECO:0000256" key="8">
    <source>
        <dbReference type="ARBA" id="ARBA00023136"/>
    </source>
</evidence>
<evidence type="ECO:0000256" key="10">
    <source>
        <dbReference type="ARBA" id="ARBA00066964"/>
    </source>
</evidence>
<dbReference type="PANTHER" id="PTHR43867">
    <property type="entry name" value="CELLULOSE SYNTHASE CATALYTIC SUBUNIT A [UDP-FORMING]"/>
    <property type="match status" value="1"/>
</dbReference>
<dbReference type="SUPFAM" id="SSF51445">
    <property type="entry name" value="(Trans)glycosidases"/>
    <property type="match status" value="1"/>
</dbReference>
<reference evidence="15 16" key="1">
    <citation type="journal article" date="2018" name="Aquat. Microb. Ecol.">
        <title>Gammaproteobacterial methanotrophs dominate.</title>
        <authorList>
            <person name="Rissanen A.J."/>
            <person name="Saarenheimo J."/>
            <person name="Tiirola M."/>
            <person name="Peura S."/>
            <person name="Aalto S.L."/>
            <person name="Karvinen A."/>
            <person name="Nykanen H."/>
        </authorList>
    </citation>
    <scope>NUCLEOTIDE SEQUENCE [LARGE SCALE GENOMIC DNA]</scope>
    <source>
        <strain evidence="15">AMbin10</strain>
    </source>
</reference>
<dbReference type="InterPro" id="IPR029044">
    <property type="entry name" value="Nucleotide-diphossugar_trans"/>
</dbReference>
<feature type="transmembrane region" description="Helical" evidence="13">
    <location>
        <begin position="368"/>
        <end position="388"/>
    </location>
</feature>
<evidence type="ECO:0000256" key="1">
    <source>
        <dbReference type="ARBA" id="ARBA00004141"/>
    </source>
</evidence>
<comment type="pathway">
    <text evidence="2">Glycan metabolism.</text>
</comment>
<proteinExistence type="predicted"/>
<dbReference type="GO" id="GO:0005886">
    <property type="term" value="C:plasma membrane"/>
    <property type="evidence" value="ECO:0007669"/>
    <property type="project" value="TreeGrafter"/>
</dbReference>
<dbReference type="Gene3D" id="3.90.550.10">
    <property type="entry name" value="Spore Coat Polysaccharide Biosynthesis Protein SpsA, Chain A"/>
    <property type="match status" value="1"/>
</dbReference>
<dbReference type="AlphaFoldDB" id="A0A2W4SDE9"/>
<organism evidence="15 16">
    <name type="scientific">Candidatus Methylumidiphilus alinenensis</name>
    <dbReference type="NCBI Taxonomy" id="2202197"/>
    <lineage>
        <taxon>Bacteria</taxon>
        <taxon>Pseudomonadati</taxon>
        <taxon>Pseudomonadota</taxon>
        <taxon>Gammaproteobacteria</taxon>
        <taxon>Methylococcales</taxon>
        <taxon>Candidatus Methylumidiphilus</taxon>
    </lineage>
</organism>
<gene>
    <name evidence="15" type="ORF">DM484_25945</name>
</gene>
<dbReference type="EMBL" id="QJPH01000513">
    <property type="protein sequence ID" value="PZN71664.1"/>
    <property type="molecule type" value="Genomic_DNA"/>
</dbReference>